<sequence>MKVSLWDEMLFVMRPTLETTAINFSVVVAKRLTVKNYGGVSLSAKNSSSFTIDPPIEDVAELKSWFDSLPESELQKITSNQSIAISKRTGLQRIYGGVYSGRNRQSLRVWRLLCERISSTI</sequence>
<proteinExistence type="predicted"/>
<dbReference type="EMBL" id="BAABME010000717">
    <property type="protein sequence ID" value="GAA0144942.1"/>
    <property type="molecule type" value="Genomic_DNA"/>
</dbReference>
<dbReference type="Proteomes" id="UP001454036">
    <property type="component" value="Unassembled WGS sequence"/>
</dbReference>
<evidence type="ECO:0000313" key="1">
    <source>
        <dbReference type="EMBL" id="GAA0144942.1"/>
    </source>
</evidence>
<dbReference type="SUPFAM" id="SSF50249">
    <property type="entry name" value="Nucleic acid-binding proteins"/>
    <property type="match status" value="1"/>
</dbReference>
<dbReference type="Gene3D" id="2.40.50.140">
    <property type="entry name" value="Nucleic acid-binding proteins"/>
    <property type="match status" value="1"/>
</dbReference>
<dbReference type="AlphaFoldDB" id="A0AAV3P4P9"/>
<accession>A0AAV3P4P9</accession>
<protein>
    <submittedName>
        <fullName evidence="1">Uncharacterized protein</fullName>
    </submittedName>
</protein>
<organism evidence="1 2">
    <name type="scientific">Lithospermum erythrorhizon</name>
    <name type="common">Purple gromwell</name>
    <name type="synonym">Lithospermum officinale var. erythrorhizon</name>
    <dbReference type="NCBI Taxonomy" id="34254"/>
    <lineage>
        <taxon>Eukaryota</taxon>
        <taxon>Viridiplantae</taxon>
        <taxon>Streptophyta</taxon>
        <taxon>Embryophyta</taxon>
        <taxon>Tracheophyta</taxon>
        <taxon>Spermatophyta</taxon>
        <taxon>Magnoliopsida</taxon>
        <taxon>eudicotyledons</taxon>
        <taxon>Gunneridae</taxon>
        <taxon>Pentapetalae</taxon>
        <taxon>asterids</taxon>
        <taxon>lamiids</taxon>
        <taxon>Boraginales</taxon>
        <taxon>Boraginaceae</taxon>
        <taxon>Boraginoideae</taxon>
        <taxon>Lithospermeae</taxon>
        <taxon>Lithospermum</taxon>
    </lineage>
</organism>
<comment type="caution">
    <text evidence="1">The sequence shown here is derived from an EMBL/GenBank/DDBJ whole genome shotgun (WGS) entry which is preliminary data.</text>
</comment>
<gene>
    <name evidence="1" type="ORF">LIER_05257</name>
</gene>
<reference evidence="1 2" key="1">
    <citation type="submission" date="2024-01" db="EMBL/GenBank/DDBJ databases">
        <title>The complete chloroplast genome sequence of Lithospermum erythrorhizon: insights into the phylogenetic relationship among Boraginaceae species and the maternal lineages of purple gromwells.</title>
        <authorList>
            <person name="Okada T."/>
            <person name="Watanabe K."/>
        </authorList>
    </citation>
    <scope>NUCLEOTIDE SEQUENCE [LARGE SCALE GENOMIC DNA]</scope>
</reference>
<evidence type="ECO:0000313" key="2">
    <source>
        <dbReference type="Proteomes" id="UP001454036"/>
    </source>
</evidence>
<name>A0AAV3P4P9_LITER</name>
<keyword evidence="2" id="KW-1185">Reference proteome</keyword>
<dbReference type="InterPro" id="IPR012340">
    <property type="entry name" value="NA-bd_OB-fold"/>
</dbReference>